<dbReference type="InterPro" id="IPR017853">
    <property type="entry name" value="GH"/>
</dbReference>
<evidence type="ECO:0000256" key="4">
    <source>
        <dbReference type="SAM" id="MobiDB-lite"/>
    </source>
</evidence>
<dbReference type="PRINTS" id="PR00132">
    <property type="entry name" value="GLHYDRLASE2"/>
</dbReference>
<evidence type="ECO:0000256" key="2">
    <source>
        <dbReference type="ARBA" id="ARBA00022801"/>
    </source>
</evidence>
<feature type="domain" description="Glycoside hydrolase family 2" evidence="8">
    <location>
        <begin position="740"/>
        <end position="823"/>
    </location>
</feature>
<dbReference type="SUPFAM" id="SSF51445">
    <property type="entry name" value="(Trans)glycosidases"/>
    <property type="match status" value="1"/>
</dbReference>
<name>W0FH46_9BACT</name>
<dbReference type="InterPro" id="IPR051913">
    <property type="entry name" value="GH2_Domain-Containing"/>
</dbReference>
<dbReference type="SUPFAM" id="SSF49785">
    <property type="entry name" value="Galactose-binding domain-like"/>
    <property type="match status" value="1"/>
</dbReference>
<dbReference type="Gene3D" id="2.60.40.10">
    <property type="entry name" value="Immunoglobulins"/>
    <property type="match status" value="3"/>
</dbReference>
<evidence type="ECO:0000259" key="6">
    <source>
        <dbReference type="Pfam" id="PF02836"/>
    </source>
</evidence>
<dbReference type="GO" id="GO:0005975">
    <property type="term" value="P:carbohydrate metabolic process"/>
    <property type="evidence" value="ECO:0007669"/>
    <property type="project" value="InterPro"/>
</dbReference>
<dbReference type="InterPro" id="IPR013783">
    <property type="entry name" value="Ig-like_fold"/>
</dbReference>
<dbReference type="InterPro" id="IPR008979">
    <property type="entry name" value="Galactose-bd-like_sf"/>
</dbReference>
<feature type="domain" description="Glycoside hydrolase family 2 catalytic" evidence="6">
    <location>
        <begin position="278"/>
        <end position="464"/>
    </location>
</feature>
<evidence type="ECO:0000259" key="8">
    <source>
        <dbReference type="Pfam" id="PF18565"/>
    </source>
</evidence>
<dbReference type="InterPro" id="IPR006103">
    <property type="entry name" value="Glyco_hydro_2_cat"/>
</dbReference>
<evidence type="ECO:0000313" key="9">
    <source>
        <dbReference type="EMBL" id="AHF23998.1"/>
    </source>
</evidence>
<evidence type="ECO:0000256" key="3">
    <source>
        <dbReference type="ARBA" id="ARBA00023295"/>
    </source>
</evidence>
<accession>W0FH46</accession>
<dbReference type="Pfam" id="PF18565">
    <property type="entry name" value="Glyco_hydro2_C5"/>
    <property type="match status" value="1"/>
</dbReference>
<sequence>MIRKPQAVCLRNAELRTEKGELMKRTIFNENWIFFKNGQEDRKLVLDLPHDAMQTEARSEKAGTRGSGAYYEGGCYIYEKMISKAGKDETRILEFEGVYPSADVFLNGQKVGGCRYGYSMFYVDLTGKLTEEENLLRLIADNSQVPNSRWYSGAGIFRPVWMLSGGAAVIAPGSLKATTLSVDPALVRLECAVRDIGGGANIEVFGSIRLREETIAEANLTKDPETGRYSAEIAVPGAQLWSAEHPILYTAHVKLAVSGSGVDCEKVKFGIRRISWSNKGFFINGEETLLAGGCVHHDNGILGARSDREAEWRRIARMKEFGFNAVRSSHYPMSRAALDACDALGMYVMDELWDMWFQKKNPYDYAKDFPEHFKEDIDYLVKKDYNHPSVVMYSIGNEVSEPAKPEGLAVAKEIVNTLKALDPTRPTTGGINIMILLMSSMGIDLFAGNMEEQQKDSGETSEEAKEQTEKEAPQVPVDSTAFNEMISERGDQMSAASARPEADAVSSPLFELLDIAGYNYGISRYEKEGELHPERVVVGSETFPKDICKTWRQIKEKPYLIGDFMWTAWDYLGEVGIGSWVYEDGMNGFAKPFPWLLSESGAIDILGNDTAEAGLAAVAFGARKTPYIGVRPVNHPGKEPYMAMWRGTNALPSWSYKGCEGNAATVEVYSNEDSVGLFVNDVPIGKEKVSDGTAVFKTVYAPGELKAVAYDPAGNEVSESTLRSAEGRTGIRIRPEKKLTDDGLLFVNIELVGENGEVECNADTTLTVSVENGELVAFGSAKPCTLERFTDGTYSTWYGRALAVLKPAEGCTVKVSGAGVGEAAEKLTL</sequence>
<dbReference type="PANTHER" id="PTHR42732:SF1">
    <property type="entry name" value="BETA-MANNOSIDASE"/>
    <property type="match status" value="1"/>
</dbReference>
<feature type="compositionally biased region" description="Basic and acidic residues" evidence="4">
    <location>
        <begin position="452"/>
        <end position="472"/>
    </location>
</feature>
<dbReference type="EMBL" id="KC246781">
    <property type="protein sequence ID" value="AHF23998.1"/>
    <property type="molecule type" value="Genomic_DNA"/>
</dbReference>
<comment type="similarity">
    <text evidence="1">Belongs to the glycosyl hydrolase 2 family.</text>
</comment>
<evidence type="ECO:0000256" key="1">
    <source>
        <dbReference type="ARBA" id="ARBA00007401"/>
    </source>
</evidence>
<organism evidence="9">
    <name type="scientific">uncultured bacterium Contig16</name>
    <dbReference type="NCBI Taxonomy" id="1393468"/>
    <lineage>
        <taxon>Bacteria</taxon>
        <taxon>environmental samples</taxon>
    </lineage>
</organism>
<dbReference type="InterPro" id="IPR032311">
    <property type="entry name" value="DUF4982"/>
</dbReference>
<dbReference type="GO" id="GO:0004553">
    <property type="term" value="F:hydrolase activity, hydrolyzing O-glycosyl compounds"/>
    <property type="evidence" value="ECO:0007669"/>
    <property type="project" value="InterPro"/>
</dbReference>
<dbReference type="SUPFAM" id="SSF49303">
    <property type="entry name" value="beta-Galactosidase/glucuronidase domain"/>
    <property type="match status" value="1"/>
</dbReference>
<dbReference type="Pfam" id="PF00703">
    <property type="entry name" value="Glyco_hydro_2"/>
    <property type="match status" value="1"/>
</dbReference>
<dbReference type="Gene3D" id="3.20.20.80">
    <property type="entry name" value="Glycosidases"/>
    <property type="match status" value="1"/>
</dbReference>
<dbReference type="PANTHER" id="PTHR42732">
    <property type="entry name" value="BETA-GALACTOSIDASE"/>
    <property type="match status" value="1"/>
</dbReference>
<dbReference type="InterPro" id="IPR006102">
    <property type="entry name" value="Ig-like_GH2"/>
</dbReference>
<evidence type="ECO:0000259" key="7">
    <source>
        <dbReference type="Pfam" id="PF16355"/>
    </source>
</evidence>
<proteinExistence type="inferred from homology"/>
<reference evidence="9" key="1">
    <citation type="journal article" date="2013" name="PLoS ONE">
        <title>Metagenomic insights into the carbohydrate-active enzymes carried by the microorganisms adhering to solid digesta in the rumen of cows.</title>
        <authorList>
            <person name="Wang L."/>
            <person name="Hatem A."/>
            <person name="Catalyurek U.V."/>
            <person name="Morrison M."/>
            <person name="Yu Z."/>
        </authorList>
    </citation>
    <scope>NUCLEOTIDE SEQUENCE</scope>
</reference>
<keyword evidence="3" id="KW-0326">Glycosidase</keyword>
<dbReference type="AlphaFoldDB" id="W0FH46"/>
<dbReference type="InterPro" id="IPR036156">
    <property type="entry name" value="Beta-gal/glucu_dom_sf"/>
</dbReference>
<protein>
    <submittedName>
        <fullName evidence="9">Beta-galactosidase/beta-glucuronidase</fullName>
    </submittedName>
</protein>
<feature type="domain" description="DUF4982" evidence="7">
    <location>
        <begin position="663"/>
        <end position="717"/>
    </location>
</feature>
<dbReference type="Gene3D" id="2.60.120.260">
    <property type="entry name" value="Galactose-binding domain-like"/>
    <property type="match status" value="1"/>
</dbReference>
<dbReference type="Pfam" id="PF02836">
    <property type="entry name" value="Glyco_hydro_2_C"/>
    <property type="match status" value="1"/>
</dbReference>
<feature type="region of interest" description="Disordered" evidence="4">
    <location>
        <begin position="452"/>
        <end position="479"/>
    </location>
</feature>
<dbReference type="Pfam" id="PF16355">
    <property type="entry name" value="DUF4982"/>
    <property type="match status" value="1"/>
</dbReference>
<evidence type="ECO:0000259" key="5">
    <source>
        <dbReference type="Pfam" id="PF00703"/>
    </source>
</evidence>
<feature type="domain" description="Glycoside hydrolase family 2 immunoglobulin-like beta-sandwich" evidence="5">
    <location>
        <begin position="211"/>
        <end position="272"/>
    </location>
</feature>
<keyword evidence="2" id="KW-0378">Hydrolase</keyword>
<dbReference type="InterPro" id="IPR040605">
    <property type="entry name" value="Glyco_hydro2_dom5"/>
</dbReference>
<dbReference type="InterPro" id="IPR006101">
    <property type="entry name" value="Glyco_hydro_2"/>
</dbReference>